<dbReference type="EC" id="3.1.4.53" evidence="2"/>
<dbReference type="GO" id="GO:0005737">
    <property type="term" value="C:cytoplasm"/>
    <property type="evidence" value="ECO:0007669"/>
    <property type="project" value="TreeGrafter"/>
</dbReference>
<gene>
    <name evidence="2" type="ORF">EZS27_025258</name>
</gene>
<dbReference type="EMBL" id="SNRY01002341">
    <property type="protein sequence ID" value="KAA6325544.1"/>
    <property type="molecule type" value="Genomic_DNA"/>
</dbReference>
<feature type="domain" description="Calcineurin-like phosphoesterase" evidence="1">
    <location>
        <begin position="34"/>
        <end position="262"/>
    </location>
</feature>
<dbReference type="PANTHER" id="PTHR32440:SF11">
    <property type="entry name" value="METALLOPHOSPHOESTERASE DOMAIN-CONTAINING PROTEIN"/>
    <property type="match status" value="1"/>
</dbReference>
<accession>A0A5J4QWR4</accession>
<dbReference type="CDD" id="cd07383">
    <property type="entry name" value="MPP_Dcr2"/>
    <property type="match status" value="1"/>
</dbReference>
<evidence type="ECO:0000313" key="2">
    <source>
        <dbReference type="EMBL" id="KAA6325544.1"/>
    </source>
</evidence>
<dbReference type="Pfam" id="PF00149">
    <property type="entry name" value="Metallophos"/>
    <property type="match status" value="1"/>
</dbReference>
<protein>
    <submittedName>
        <fullName evidence="2">3' 5'-cyclic adenosine monophosphate phosphodiesterase CpdA</fullName>
        <ecNumber evidence="2">3.1.4.53</ecNumber>
    </submittedName>
</protein>
<dbReference type="SUPFAM" id="SSF56300">
    <property type="entry name" value="Metallo-dependent phosphatases"/>
    <property type="match status" value="1"/>
</dbReference>
<evidence type="ECO:0000259" key="1">
    <source>
        <dbReference type="Pfam" id="PF00149"/>
    </source>
</evidence>
<dbReference type="PANTHER" id="PTHR32440">
    <property type="entry name" value="PHOSPHATASE DCR2-RELATED-RELATED"/>
    <property type="match status" value="1"/>
</dbReference>
<proteinExistence type="predicted"/>
<comment type="caution">
    <text evidence="2">The sequence shown here is derived from an EMBL/GenBank/DDBJ whole genome shotgun (WGS) entry which is preliminary data.</text>
</comment>
<name>A0A5J4QWR4_9ZZZZ</name>
<organism evidence="2">
    <name type="scientific">termite gut metagenome</name>
    <dbReference type="NCBI Taxonomy" id="433724"/>
    <lineage>
        <taxon>unclassified sequences</taxon>
        <taxon>metagenomes</taxon>
        <taxon>organismal metagenomes</taxon>
    </lineage>
</organism>
<keyword evidence="2" id="KW-0378">Hydrolase</keyword>
<dbReference type="InterPro" id="IPR004843">
    <property type="entry name" value="Calcineurin-like_PHP"/>
</dbReference>
<sequence length="332" mass="37112">MKKLLLLCFTCVWGCLQLSYAQSSSLKFNSNGKFKIVQFTDLHYIYDNPESDIALERVNEVVDAEKPDLIIVTGDVIYGKPADKSMRAVLDVLAKKKTPFVILFGNHDDEFGLSRSQLFDIIKSYPYNATTTVEGLSGIGNCIFSLKGTNGKDEAILYCLDSHAYSSIEGIDGYDYIKPDQIQWYRSQSAAFAKQNGSKPIPSLAFFHIPFPEYTQAASDEESVLIGTRGEKVCPPALNSGLFTAMKEMGDIMGVFVGHDHDNDYAVYYKDILLSYGRYTGGNTVYNHLKPNGARVIELTEGERSFKTWIHLKGNKIIHTINYPSDLVKSKD</sequence>
<dbReference type="AlphaFoldDB" id="A0A5J4QWR4"/>
<dbReference type="PIRSF" id="PIRSF030250">
    <property type="entry name" value="Ptase_At2g46880"/>
    <property type="match status" value="1"/>
</dbReference>
<dbReference type="Gene3D" id="3.60.21.10">
    <property type="match status" value="1"/>
</dbReference>
<dbReference type="InterPro" id="IPR029052">
    <property type="entry name" value="Metallo-depent_PP-like"/>
</dbReference>
<reference evidence="2" key="1">
    <citation type="submission" date="2019-03" db="EMBL/GenBank/DDBJ databases">
        <title>Single cell metagenomics reveals metabolic interactions within the superorganism composed of flagellate Streblomastix strix and complex community of Bacteroidetes bacteria on its surface.</title>
        <authorList>
            <person name="Treitli S.C."/>
            <person name="Kolisko M."/>
            <person name="Husnik F."/>
            <person name="Keeling P."/>
            <person name="Hampl V."/>
        </authorList>
    </citation>
    <scope>NUCLEOTIDE SEQUENCE</scope>
    <source>
        <strain evidence="2">STM</strain>
    </source>
</reference>
<dbReference type="InterPro" id="IPR011230">
    <property type="entry name" value="PAP14/16/28/29"/>
</dbReference>
<dbReference type="GO" id="GO:0004115">
    <property type="term" value="F:3',5'-cyclic-AMP phosphodiesterase activity"/>
    <property type="evidence" value="ECO:0007669"/>
    <property type="project" value="UniProtKB-EC"/>
</dbReference>